<dbReference type="Gene3D" id="1.10.3210.10">
    <property type="entry name" value="Hypothetical protein af1432"/>
    <property type="match status" value="1"/>
</dbReference>
<dbReference type="PANTHER" id="PTHR45228">
    <property type="entry name" value="CYCLIC DI-GMP PHOSPHODIESTERASE TM_0186-RELATED"/>
    <property type="match status" value="1"/>
</dbReference>
<dbReference type="InterPro" id="IPR052020">
    <property type="entry name" value="Cyclic_di-GMP/3'3'-cGAMP_PDE"/>
</dbReference>
<gene>
    <name evidence="2" type="ORF">QJ036_01840</name>
</gene>
<keyword evidence="3" id="KW-1185">Reference proteome</keyword>
<feature type="domain" description="HD-GYP" evidence="1">
    <location>
        <begin position="1"/>
        <end position="87"/>
    </location>
</feature>
<dbReference type="InterPro" id="IPR037522">
    <property type="entry name" value="HD_GYP_dom"/>
</dbReference>
<accession>A0AAP4BB11</accession>
<dbReference type="RefSeq" id="WP_283229733.1">
    <property type="nucleotide sequence ID" value="NZ_JASGBQ010000002.1"/>
</dbReference>
<evidence type="ECO:0000313" key="3">
    <source>
        <dbReference type="Proteomes" id="UP001300383"/>
    </source>
</evidence>
<name>A0AAP4BB11_9FIRM</name>
<dbReference type="EMBL" id="JASGBQ010000002">
    <property type="protein sequence ID" value="MDI9241221.1"/>
    <property type="molecule type" value="Genomic_DNA"/>
</dbReference>
<dbReference type="SUPFAM" id="SSF109604">
    <property type="entry name" value="HD-domain/PDEase-like"/>
    <property type="match status" value="1"/>
</dbReference>
<organism evidence="2 3">
    <name type="scientific">Fusibacillus kribbianus</name>
    <dbReference type="NCBI Taxonomy" id="3044208"/>
    <lineage>
        <taxon>Bacteria</taxon>
        <taxon>Bacillati</taxon>
        <taxon>Bacillota</taxon>
        <taxon>Clostridia</taxon>
        <taxon>Lachnospirales</taxon>
        <taxon>Lachnospiraceae</taxon>
        <taxon>Fusibacillus</taxon>
    </lineage>
</organism>
<protein>
    <recommendedName>
        <fullName evidence="1">HD-GYP domain-containing protein</fullName>
    </recommendedName>
</protein>
<reference evidence="2 3" key="1">
    <citation type="submission" date="2023-05" db="EMBL/GenBank/DDBJ databases">
        <title>[ruminococcus] sp. nov., isolated from a pig farm feces dump.</title>
        <authorList>
            <person name="Chang Y.-H."/>
        </authorList>
    </citation>
    <scope>NUCLEOTIDE SEQUENCE [LARGE SCALE GENOMIC DNA]</scope>
    <source>
        <strain evidence="2 3">YH-rum2234</strain>
    </source>
</reference>
<dbReference type="PANTHER" id="PTHR45228:SF1">
    <property type="entry name" value="CYCLIC DI-GMP PHOSPHODIESTERASE TM_0186"/>
    <property type="match status" value="1"/>
</dbReference>
<evidence type="ECO:0000259" key="1">
    <source>
        <dbReference type="PROSITE" id="PS51832"/>
    </source>
</evidence>
<proteinExistence type="predicted"/>
<evidence type="ECO:0000313" key="2">
    <source>
        <dbReference type="EMBL" id="MDI9241221.1"/>
    </source>
</evidence>
<comment type="caution">
    <text evidence="2">The sequence shown here is derived from an EMBL/GenBank/DDBJ whole genome shotgun (WGS) entry which is preliminary data.</text>
</comment>
<dbReference type="Proteomes" id="UP001300383">
    <property type="component" value="Unassembled WGS sequence"/>
</dbReference>
<sequence length="87" mass="9640">MNGKITIYDGLLGEGIVCLLLDGITAFTVNPIADVFDALSEDRCYRAALPLETCFEIIQEGSGQDFDPILVEIFMDLKQEVQRIKEG</sequence>
<dbReference type="AlphaFoldDB" id="A0AAP4BB11"/>
<dbReference type="PROSITE" id="PS51832">
    <property type="entry name" value="HD_GYP"/>
    <property type="match status" value="1"/>
</dbReference>